<dbReference type="Proteomes" id="UP001615550">
    <property type="component" value="Unassembled WGS sequence"/>
</dbReference>
<dbReference type="PANTHER" id="PTHR30438:SF2">
    <property type="entry name" value="MEMBRANE PROTEIN"/>
    <property type="match status" value="1"/>
</dbReference>
<evidence type="ECO:0000313" key="5">
    <source>
        <dbReference type="EMBL" id="MFJ1269266.1"/>
    </source>
</evidence>
<evidence type="ECO:0000259" key="4">
    <source>
        <dbReference type="Pfam" id="PF25917"/>
    </source>
</evidence>
<dbReference type="SUPFAM" id="SSF111369">
    <property type="entry name" value="HlyD-like secretion proteins"/>
    <property type="match status" value="2"/>
</dbReference>
<gene>
    <name evidence="5" type="ORF">ACD661_11930</name>
</gene>
<dbReference type="Gene3D" id="2.40.30.170">
    <property type="match status" value="1"/>
</dbReference>
<dbReference type="PANTHER" id="PTHR30438">
    <property type="entry name" value="36 KDA ANTIGEN-RELATED"/>
    <property type="match status" value="1"/>
</dbReference>
<sequence>MSLKGHHKWLIGLAVFLLGLFSFLMWKHLQTPGLGDDFASGNGRIEAIEVDIATKIAGRIKRIDVDEGDYVHAGQVLAVMDTDVLEAQLREAQAKYEEAKSNVISAKNEVTQRQSEKKAAVATVAQRQAELNLAKNRLARIEKLAAKGHASLDNLDEARAQFYGAQAVFDVAKAQVAEREATIATAESKVKGAQSSVAAAAATIERLKADIKDSTLVAPLDGRIQFRISQPGEVLSAGGKVLNMLDLTNVYMIFFLPTEQAGKIELGTPVHLVLDALPQYVIPAKVTFIADVAQFTPKTVETANERQKLMFRVKARIAPELLRQYIRAVKTGLPGMAYVPLTPDSKWPANLQANLPNEPDRYQAGNKH</sequence>
<evidence type="ECO:0000313" key="6">
    <source>
        <dbReference type="Proteomes" id="UP001615550"/>
    </source>
</evidence>
<feature type="transmembrane region" description="Helical" evidence="3">
    <location>
        <begin position="9"/>
        <end position="26"/>
    </location>
</feature>
<keyword evidence="3" id="KW-1133">Transmembrane helix</keyword>
<reference evidence="5 6" key="1">
    <citation type="submission" date="2024-08" db="EMBL/GenBank/DDBJ databases">
        <title>Draft Genome Sequence of Legionella lytica strain DSB2004, Isolated From a Fire Sprinkler System.</title>
        <authorList>
            <person name="Everhart A.D."/>
            <person name="Kidane D.T."/>
            <person name="Farone A.L."/>
            <person name="Farone M.B."/>
        </authorList>
    </citation>
    <scope>NUCLEOTIDE SEQUENCE [LARGE SCALE GENOMIC DNA]</scope>
    <source>
        <strain evidence="5 6">DSB2004</strain>
    </source>
</reference>
<dbReference type="RefSeq" id="WP_400188090.1">
    <property type="nucleotide sequence ID" value="NZ_JBGORX010000005.1"/>
</dbReference>
<protein>
    <submittedName>
        <fullName evidence="5">HlyD family secretion protein</fullName>
    </submittedName>
</protein>
<dbReference type="Gene3D" id="2.40.50.100">
    <property type="match status" value="1"/>
</dbReference>
<organism evidence="5 6">
    <name type="scientific">Legionella lytica</name>
    <dbReference type="NCBI Taxonomy" id="96232"/>
    <lineage>
        <taxon>Bacteria</taxon>
        <taxon>Pseudomonadati</taxon>
        <taxon>Pseudomonadota</taxon>
        <taxon>Gammaproteobacteria</taxon>
        <taxon>Legionellales</taxon>
        <taxon>Legionellaceae</taxon>
        <taxon>Legionella</taxon>
    </lineage>
</organism>
<keyword evidence="3" id="KW-0472">Membrane</keyword>
<keyword evidence="2" id="KW-0175">Coiled coil</keyword>
<feature type="coiled-coil region" evidence="2">
    <location>
        <begin position="82"/>
        <end position="144"/>
    </location>
</feature>
<name>A0ABW8DBB2_9GAMM</name>
<dbReference type="Pfam" id="PF25917">
    <property type="entry name" value="BSH_RND"/>
    <property type="match status" value="1"/>
</dbReference>
<keyword evidence="6" id="KW-1185">Reference proteome</keyword>
<evidence type="ECO:0000256" key="1">
    <source>
        <dbReference type="ARBA" id="ARBA00009477"/>
    </source>
</evidence>
<feature type="domain" description="Multidrug resistance protein MdtA-like barrel-sandwich hybrid" evidence="4">
    <location>
        <begin position="50"/>
        <end position="240"/>
    </location>
</feature>
<dbReference type="EMBL" id="JBGORX010000005">
    <property type="protein sequence ID" value="MFJ1269266.1"/>
    <property type="molecule type" value="Genomic_DNA"/>
</dbReference>
<accession>A0ABW8DBB2</accession>
<proteinExistence type="inferred from homology"/>
<dbReference type="Gene3D" id="1.10.287.470">
    <property type="entry name" value="Helix hairpin bin"/>
    <property type="match status" value="2"/>
</dbReference>
<comment type="caution">
    <text evidence="5">The sequence shown here is derived from an EMBL/GenBank/DDBJ whole genome shotgun (WGS) entry which is preliminary data.</text>
</comment>
<evidence type="ECO:0000256" key="3">
    <source>
        <dbReference type="SAM" id="Phobius"/>
    </source>
</evidence>
<comment type="similarity">
    <text evidence="1">Belongs to the membrane fusion protein (MFP) (TC 8.A.1) family.</text>
</comment>
<dbReference type="InterPro" id="IPR058625">
    <property type="entry name" value="MdtA-like_BSH"/>
</dbReference>
<keyword evidence="3" id="KW-0812">Transmembrane</keyword>
<evidence type="ECO:0000256" key="2">
    <source>
        <dbReference type="SAM" id="Coils"/>
    </source>
</evidence>